<evidence type="ECO:0000256" key="10">
    <source>
        <dbReference type="SAM" id="Phobius"/>
    </source>
</evidence>
<feature type="signal peptide" evidence="11">
    <location>
        <begin position="1"/>
        <end position="28"/>
    </location>
</feature>
<dbReference type="GO" id="GO:0016020">
    <property type="term" value="C:membrane"/>
    <property type="evidence" value="ECO:0007669"/>
    <property type="project" value="UniProtKB-SubCell"/>
</dbReference>
<evidence type="ECO:0000256" key="11">
    <source>
        <dbReference type="SAM" id="SignalP"/>
    </source>
</evidence>
<keyword evidence="8" id="KW-0325">Glycoprotein</keyword>
<keyword evidence="7 10" id="KW-0472">Membrane</keyword>
<feature type="chain" id="PRO_5029460363" description="Receptor-like protein 51" evidence="11">
    <location>
        <begin position="29"/>
        <end position="429"/>
    </location>
</feature>
<evidence type="ECO:0000313" key="12">
    <source>
        <dbReference type="EnsemblPlants" id="Kaladp0021s0106.1.v1.1.CDS.1"/>
    </source>
</evidence>
<dbReference type="SMART" id="SM00369">
    <property type="entry name" value="LRR_TYP"/>
    <property type="match status" value="3"/>
</dbReference>
<dbReference type="Proteomes" id="UP000594263">
    <property type="component" value="Unplaced"/>
</dbReference>
<evidence type="ECO:0000256" key="6">
    <source>
        <dbReference type="ARBA" id="ARBA00022989"/>
    </source>
</evidence>
<evidence type="ECO:0000256" key="5">
    <source>
        <dbReference type="ARBA" id="ARBA00022737"/>
    </source>
</evidence>
<comment type="similarity">
    <text evidence="2">Belongs to the RLP family.</text>
</comment>
<evidence type="ECO:0000256" key="2">
    <source>
        <dbReference type="ARBA" id="ARBA00009592"/>
    </source>
</evidence>
<evidence type="ECO:0000313" key="13">
    <source>
        <dbReference type="Proteomes" id="UP000594263"/>
    </source>
</evidence>
<dbReference type="SUPFAM" id="SSF52058">
    <property type="entry name" value="L domain-like"/>
    <property type="match status" value="1"/>
</dbReference>
<comment type="subcellular location">
    <subcellularLocation>
        <location evidence="1">Membrane</location>
        <topology evidence="1">Single-pass membrane protein</topology>
    </subcellularLocation>
</comment>
<dbReference type="PANTHER" id="PTHR48064">
    <property type="entry name" value="OS01G0750400 PROTEIN"/>
    <property type="match status" value="1"/>
</dbReference>
<keyword evidence="6 10" id="KW-1133">Transmembrane helix</keyword>
<dbReference type="EnsemblPlants" id="Kaladp0021s0106.1.v1.1">
    <property type="protein sequence ID" value="Kaladp0021s0106.1.v1.1.CDS.1"/>
    <property type="gene ID" value="Kaladp0021s0106.v1.1"/>
</dbReference>
<feature type="region of interest" description="Disordered" evidence="9">
    <location>
        <begin position="27"/>
        <end position="49"/>
    </location>
</feature>
<dbReference type="Pfam" id="PF13855">
    <property type="entry name" value="LRR_8"/>
    <property type="match status" value="1"/>
</dbReference>
<protein>
    <recommendedName>
        <fullName evidence="14">Receptor-like protein 51</fullName>
    </recommendedName>
</protein>
<dbReference type="InterPro" id="IPR003591">
    <property type="entry name" value="Leu-rich_rpt_typical-subtyp"/>
</dbReference>
<dbReference type="InterPro" id="IPR053038">
    <property type="entry name" value="RLP_Defense"/>
</dbReference>
<sequence length="429" mass="45651">MQPSPPPTTAAKILTFLLLLLTSTTTTSISPPPTAPPTKSPTSPSSTLDPKQLEALQSLSIPTSRDPCAQPSLHNATLCDAATPFRHLTSLKLINCSDDVVLTITALKSLSTLSDLHFLNCHVTTVHLPSALAANLRSFSAVNSLRHLTGVWLSKMQNLTDLVVSDSPVNASGPGVILANMRALKSVSITNSNLTGLLPRHWRATTLTHLDFSHNQLRGRIPSSLTILENLEHLDLSSNQLNGTIPSSLGDLLSLKNLTFALNSLSGEIPDSISTMKSLVHLDLSSNQLNGTVPRFIAEMRNLQYLSLENNNLHGVIPFNGSFIKRLAVFKIGGNGNLCYNHSSISPKVKLGIAPCDKHGIPLSPPPAKEATDDGGSSGDSEDDYSDDGGGSEKSSHHGPSKIVLGVAIGLSSIVFLIVFLILISKRCT</sequence>
<keyword evidence="11" id="KW-0732">Signal</keyword>
<proteinExistence type="inferred from homology"/>
<dbReference type="OMA" id="EKNNFHG"/>
<evidence type="ECO:0000256" key="1">
    <source>
        <dbReference type="ARBA" id="ARBA00004167"/>
    </source>
</evidence>
<keyword evidence="13" id="KW-1185">Reference proteome</keyword>
<dbReference type="InterPro" id="IPR001611">
    <property type="entry name" value="Leu-rich_rpt"/>
</dbReference>
<dbReference type="Pfam" id="PF00560">
    <property type="entry name" value="LRR_1"/>
    <property type="match status" value="2"/>
</dbReference>
<reference evidence="12" key="1">
    <citation type="submission" date="2021-01" db="UniProtKB">
        <authorList>
            <consortium name="EnsemblPlants"/>
        </authorList>
    </citation>
    <scope>IDENTIFICATION</scope>
</reference>
<dbReference type="Gene3D" id="3.80.10.10">
    <property type="entry name" value="Ribonuclease Inhibitor"/>
    <property type="match status" value="1"/>
</dbReference>
<dbReference type="PANTHER" id="PTHR48064:SF1">
    <property type="entry name" value="RECEPTOR-LIKE PROTEIN 51-RELATED"/>
    <property type="match status" value="1"/>
</dbReference>
<dbReference type="InterPro" id="IPR032675">
    <property type="entry name" value="LRR_dom_sf"/>
</dbReference>
<dbReference type="AlphaFoldDB" id="A0A7N0ZRZ5"/>
<dbReference type="Gramene" id="Kaladp0021s0106.1.v1.1">
    <property type="protein sequence ID" value="Kaladp0021s0106.1.v1.1.CDS.1"/>
    <property type="gene ID" value="Kaladp0021s0106.v1.1"/>
</dbReference>
<feature type="transmembrane region" description="Helical" evidence="10">
    <location>
        <begin position="403"/>
        <end position="424"/>
    </location>
</feature>
<dbReference type="FunFam" id="3.80.10.10:FF:000111">
    <property type="entry name" value="LRR receptor-like serine/threonine-protein kinase ERECTA"/>
    <property type="match status" value="1"/>
</dbReference>
<feature type="compositionally biased region" description="Pro residues" evidence="9">
    <location>
        <begin position="30"/>
        <end position="39"/>
    </location>
</feature>
<name>A0A7N0ZRZ5_KALFE</name>
<keyword evidence="5" id="KW-0677">Repeat</keyword>
<evidence type="ECO:0000256" key="4">
    <source>
        <dbReference type="ARBA" id="ARBA00022692"/>
    </source>
</evidence>
<evidence type="ECO:0008006" key="14">
    <source>
        <dbReference type="Google" id="ProtNLM"/>
    </source>
</evidence>
<evidence type="ECO:0000256" key="8">
    <source>
        <dbReference type="ARBA" id="ARBA00023180"/>
    </source>
</evidence>
<evidence type="ECO:0000256" key="7">
    <source>
        <dbReference type="ARBA" id="ARBA00023136"/>
    </source>
</evidence>
<keyword evidence="4 10" id="KW-0812">Transmembrane</keyword>
<organism evidence="12 13">
    <name type="scientific">Kalanchoe fedtschenkoi</name>
    <name type="common">Lavender scallops</name>
    <name type="synonym">South American air plant</name>
    <dbReference type="NCBI Taxonomy" id="63787"/>
    <lineage>
        <taxon>Eukaryota</taxon>
        <taxon>Viridiplantae</taxon>
        <taxon>Streptophyta</taxon>
        <taxon>Embryophyta</taxon>
        <taxon>Tracheophyta</taxon>
        <taxon>Spermatophyta</taxon>
        <taxon>Magnoliopsida</taxon>
        <taxon>eudicotyledons</taxon>
        <taxon>Gunneridae</taxon>
        <taxon>Pentapetalae</taxon>
        <taxon>Saxifragales</taxon>
        <taxon>Crassulaceae</taxon>
        <taxon>Kalanchoe</taxon>
    </lineage>
</organism>
<accession>A0A7N0ZRZ5</accession>
<evidence type="ECO:0000256" key="3">
    <source>
        <dbReference type="ARBA" id="ARBA00022614"/>
    </source>
</evidence>
<feature type="region of interest" description="Disordered" evidence="9">
    <location>
        <begin position="362"/>
        <end position="399"/>
    </location>
</feature>
<keyword evidence="3" id="KW-0433">Leucine-rich repeat</keyword>
<evidence type="ECO:0000256" key="9">
    <source>
        <dbReference type="SAM" id="MobiDB-lite"/>
    </source>
</evidence>
<dbReference type="PRINTS" id="PR00019">
    <property type="entry name" value="LEURICHRPT"/>
</dbReference>